<evidence type="ECO:0008006" key="2">
    <source>
        <dbReference type="Google" id="ProtNLM"/>
    </source>
</evidence>
<accession>A0A0F9FA25</accession>
<organism evidence="1">
    <name type="scientific">marine sediment metagenome</name>
    <dbReference type="NCBI Taxonomy" id="412755"/>
    <lineage>
        <taxon>unclassified sequences</taxon>
        <taxon>metagenomes</taxon>
        <taxon>ecological metagenomes</taxon>
    </lineage>
</organism>
<protein>
    <recommendedName>
        <fullName evidence="2">Helix-turn-helix domain-containing protein</fullName>
    </recommendedName>
</protein>
<sequence>MTVQWASGQQLPLTRPTQRDRVLAQLRHGPTCGTEFLEMHLPRFGGRIFELRKEGHAITNEVCRKHNHYSRQTVYRLA</sequence>
<dbReference type="EMBL" id="LAZR01031292">
    <property type="protein sequence ID" value="KKL54170.1"/>
    <property type="molecule type" value="Genomic_DNA"/>
</dbReference>
<evidence type="ECO:0000313" key="1">
    <source>
        <dbReference type="EMBL" id="KKL54170.1"/>
    </source>
</evidence>
<reference evidence="1" key="1">
    <citation type="journal article" date="2015" name="Nature">
        <title>Complex archaea that bridge the gap between prokaryotes and eukaryotes.</title>
        <authorList>
            <person name="Spang A."/>
            <person name="Saw J.H."/>
            <person name="Jorgensen S.L."/>
            <person name="Zaremba-Niedzwiedzka K."/>
            <person name="Martijn J."/>
            <person name="Lind A.E."/>
            <person name="van Eijk R."/>
            <person name="Schleper C."/>
            <person name="Guy L."/>
            <person name="Ettema T.J."/>
        </authorList>
    </citation>
    <scope>NUCLEOTIDE SEQUENCE</scope>
</reference>
<gene>
    <name evidence="1" type="ORF">LCGC14_2268050</name>
</gene>
<proteinExistence type="predicted"/>
<dbReference type="AlphaFoldDB" id="A0A0F9FA25"/>
<comment type="caution">
    <text evidence="1">The sequence shown here is derived from an EMBL/GenBank/DDBJ whole genome shotgun (WGS) entry which is preliminary data.</text>
</comment>
<name>A0A0F9FA25_9ZZZZ</name>